<dbReference type="GeneID" id="77727368"/>
<gene>
    <name evidence="2" type="ORF">MKK02DRAFT_30905</name>
</gene>
<dbReference type="RefSeq" id="XP_052941706.1">
    <property type="nucleotide sequence ID" value="XM_053088163.1"/>
</dbReference>
<accession>A0AA38H416</accession>
<name>A0AA38H416_9TREE</name>
<evidence type="ECO:0000313" key="2">
    <source>
        <dbReference type="EMBL" id="KAI9631929.1"/>
    </source>
</evidence>
<organism evidence="2 3">
    <name type="scientific">Dioszegia hungarica</name>
    <dbReference type="NCBI Taxonomy" id="4972"/>
    <lineage>
        <taxon>Eukaryota</taxon>
        <taxon>Fungi</taxon>
        <taxon>Dikarya</taxon>
        <taxon>Basidiomycota</taxon>
        <taxon>Agaricomycotina</taxon>
        <taxon>Tremellomycetes</taxon>
        <taxon>Tremellales</taxon>
        <taxon>Bulleribasidiaceae</taxon>
        <taxon>Dioszegia</taxon>
    </lineage>
</organism>
<reference evidence="2" key="1">
    <citation type="journal article" date="2022" name="G3 (Bethesda)">
        <title>High quality genome of the basidiomycete yeast Dioszegia hungarica PDD-24b-2 isolated from cloud water.</title>
        <authorList>
            <person name="Jarrige D."/>
            <person name="Haridas S."/>
            <person name="Bleykasten-Grosshans C."/>
            <person name="Joly M."/>
            <person name="Nadalig T."/>
            <person name="Sancelme M."/>
            <person name="Vuilleumier S."/>
            <person name="Grigoriev I.V."/>
            <person name="Amato P."/>
            <person name="Bringel F."/>
        </authorList>
    </citation>
    <scope>NUCLEOTIDE SEQUENCE</scope>
    <source>
        <strain evidence="2">PDD-24b-2</strain>
    </source>
</reference>
<sequence>MTGRTEVADGWLLCPATGPDQASRRGAEHLAVAAATTVRGGGVRGAARGRVVRGATRGRAVRAARDSSAVVTPAVPAIPAISAAIAPAPTPTPARTASASLGRPRPLGRARDLSRSQTAVAYARASNRAGTSEESAAVRVTGTHNAERARSDIPASDVCTARAGRGRECAAANDGLGLGGGDGGGGGDEGLRLGSEGLVGGGEGVLRSALWERGVAAGGAPEGLLGGRDGRRTVDGETVLLLRDGRWSGSGRRAAEGGEGVGGLTGLVDVTGEWCDEGSGPSRYRAELELKERASPPTNLSRSAESETGGMHADSAIVAAGGPAVSGSCRFQIGCRPLKTSTDFSSECKLPFRHSRGRAVLMKLLGLDIQQTSALIAPLGPGTATRTCAAAGPTPLWSLQTPQCH</sequence>
<evidence type="ECO:0000256" key="1">
    <source>
        <dbReference type="SAM" id="MobiDB-lite"/>
    </source>
</evidence>
<dbReference type="Proteomes" id="UP001164286">
    <property type="component" value="Unassembled WGS sequence"/>
</dbReference>
<proteinExistence type="predicted"/>
<protein>
    <submittedName>
        <fullName evidence="2">Uncharacterized protein</fullName>
    </submittedName>
</protein>
<evidence type="ECO:0000313" key="3">
    <source>
        <dbReference type="Proteomes" id="UP001164286"/>
    </source>
</evidence>
<feature type="region of interest" description="Disordered" evidence="1">
    <location>
        <begin position="86"/>
        <end position="151"/>
    </location>
</feature>
<dbReference type="AlphaFoldDB" id="A0AA38H416"/>
<keyword evidence="3" id="KW-1185">Reference proteome</keyword>
<comment type="caution">
    <text evidence="2">The sequence shown here is derived from an EMBL/GenBank/DDBJ whole genome shotgun (WGS) entry which is preliminary data.</text>
</comment>
<feature type="compositionally biased region" description="Low complexity" evidence="1">
    <location>
        <begin position="86"/>
        <end position="100"/>
    </location>
</feature>
<dbReference type="EMBL" id="JAKWFO010000016">
    <property type="protein sequence ID" value="KAI9631929.1"/>
    <property type="molecule type" value="Genomic_DNA"/>
</dbReference>